<dbReference type="AlphaFoldDB" id="H2B0E4"/>
<evidence type="ECO:0000256" key="5">
    <source>
        <dbReference type="ARBA" id="ARBA00022989"/>
    </source>
</evidence>
<dbReference type="GeneID" id="13883741"/>
<feature type="transmembrane region" description="Helical" evidence="9">
    <location>
        <begin position="133"/>
        <end position="151"/>
    </location>
</feature>
<dbReference type="Gene3D" id="1.10.287.110">
    <property type="entry name" value="DnaJ domain"/>
    <property type="match status" value="1"/>
</dbReference>
<keyword evidence="5 9" id="KW-1133">Transmembrane helix</keyword>
<dbReference type="InterPro" id="IPR001623">
    <property type="entry name" value="DnaJ_domain"/>
</dbReference>
<keyword evidence="2 9" id="KW-0812">Transmembrane</keyword>
<dbReference type="HOGENOM" id="CLU_037236_2_0_1"/>
<dbReference type="STRING" id="1071382.H2B0E4"/>
<comment type="subcellular location">
    <subcellularLocation>
        <location evidence="1">Endoplasmic reticulum membrane</location>
        <topology evidence="1">Single-pass membrane protein</topology>
    </subcellularLocation>
</comment>
<dbReference type="RefSeq" id="XP_003959229.1">
    <property type="nucleotide sequence ID" value="XM_003959180.1"/>
</dbReference>
<evidence type="ECO:0000256" key="10">
    <source>
        <dbReference type="SAM" id="SignalP"/>
    </source>
</evidence>
<dbReference type="eggNOG" id="KOG0724">
    <property type="taxonomic scope" value="Eukaryota"/>
</dbReference>
<organism evidence="12 13">
    <name type="scientific">Kazachstania africana (strain ATCC 22294 / BCRC 22015 / CBS 2517 / CECT 1963 / NBRC 1671 / NRRL Y-8276)</name>
    <name type="common">Yeast</name>
    <name type="synonym">Kluyveromyces africanus</name>
    <dbReference type="NCBI Taxonomy" id="1071382"/>
    <lineage>
        <taxon>Eukaryota</taxon>
        <taxon>Fungi</taxon>
        <taxon>Dikarya</taxon>
        <taxon>Ascomycota</taxon>
        <taxon>Saccharomycotina</taxon>
        <taxon>Saccharomycetes</taxon>
        <taxon>Saccharomycetales</taxon>
        <taxon>Saccharomycetaceae</taxon>
        <taxon>Kazachstania</taxon>
    </lineage>
</organism>
<evidence type="ECO:0000313" key="13">
    <source>
        <dbReference type="Proteomes" id="UP000005220"/>
    </source>
</evidence>
<dbReference type="PRINTS" id="PR00625">
    <property type="entry name" value="JDOMAIN"/>
</dbReference>
<evidence type="ECO:0000256" key="1">
    <source>
        <dbReference type="ARBA" id="ARBA00004389"/>
    </source>
</evidence>
<accession>H2B0E4</accession>
<evidence type="ECO:0000313" key="12">
    <source>
        <dbReference type="EMBL" id="CCF60094.1"/>
    </source>
</evidence>
<dbReference type="CDD" id="cd06257">
    <property type="entry name" value="DnaJ"/>
    <property type="match status" value="1"/>
</dbReference>
<name>H2B0E4_KAZAF</name>
<dbReference type="EMBL" id="HE650830">
    <property type="protein sequence ID" value="CCF60094.1"/>
    <property type="molecule type" value="Genomic_DNA"/>
</dbReference>
<dbReference type="InterPro" id="IPR018253">
    <property type="entry name" value="DnaJ_domain_CS"/>
</dbReference>
<evidence type="ECO:0000256" key="2">
    <source>
        <dbReference type="ARBA" id="ARBA00022692"/>
    </source>
</evidence>
<evidence type="ECO:0000259" key="11">
    <source>
        <dbReference type="PROSITE" id="PS50076"/>
    </source>
</evidence>
<evidence type="ECO:0000256" key="4">
    <source>
        <dbReference type="ARBA" id="ARBA00022824"/>
    </source>
</evidence>
<proteinExistence type="inferred from homology"/>
<dbReference type="InterPro" id="IPR036869">
    <property type="entry name" value="J_dom_sf"/>
</dbReference>
<dbReference type="Proteomes" id="UP000005220">
    <property type="component" value="Chromosome 10"/>
</dbReference>
<gene>
    <name evidence="12" type="primary">KAFR0J00260</name>
    <name evidence="12" type="ORF">KAFR_0J00260</name>
</gene>
<dbReference type="InterPro" id="IPR052606">
    <property type="entry name" value="DnaJ_domain_protein"/>
</dbReference>
<evidence type="ECO:0000256" key="8">
    <source>
        <dbReference type="ARBA" id="ARBA00061004"/>
    </source>
</evidence>
<sequence>MLTTDIRSSFLICVVCLMTVVFAFSAQEVEIFKLQNEIAKRYGETIDFYKLLKITNKATSREITKNLRKLSKKYHPDKNPKYRKLYERLNLATQILADDTRRKTYDYYLKNGFPDYDFSKGGFFFNRVQPKTWIILSFVYVAISVIHYIILRLQYKSDVRRIQFFINQCKDQDDTSGLGEKRLSFKQHEEDEAKELIVRFGDVYIIEEDGKTETLISPDTISTPTIFDSAFFRLPGWFYNKTIGKFFDRSLQKDGKKLGTKKDN</sequence>
<dbReference type="PANTHER" id="PTHR44653">
    <property type="entry name" value="DNAJ HOMOLOG SUBFAMILY C MEMBER 1"/>
    <property type="match status" value="1"/>
</dbReference>
<evidence type="ECO:0000256" key="9">
    <source>
        <dbReference type="SAM" id="Phobius"/>
    </source>
</evidence>
<keyword evidence="4" id="KW-0256">Endoplasmic reticulum</keyword>
<dbReference type="OrthoDB" id="413400at2759"/>
<dbReference type="SUPFAM" id="SSF46565">
    <property type="entry name" value="Chaperone J-domain"/>
    <property type="match status" value="1"/>
</dbReference>
<dbReference type="Pfam" id="PF00226">
    <property type="entry name" value="DnaJ"/>
    <property type="match status" value="1"/>
</dbReference>
<dbReference type="GO" id="GO:0006457">
    <property type="term" value="P:protein folding"/>
    <property type="evidence" value="ECO:0007669"/>
    <property type="project" value="EnsemblFungi"/>
</dbReference>
<keyword evidence="3 10" id="KW-0732">Signal</keyword>
<dbReference type="FunCoup" id="H2B0E4">
    <property type="interactions" value="53"/>
</dbReference>
<protein>
    <recommendedName>
        <fullName evidence="11">J domain-containing protein</fullName>
    </recommendedName>
</protein>
<dbReference type="SMART" id="SM00271">
    <property type="entry name" value="DnaJ"/>
    <property type="match status" value="1"/>
</dbReference>
<reference evidence="12 13" key="1">
    <citation type="journal article" date="2011" name="Proc. Natl. Acad. Sci. U.S.A.">
        <title>Evolutionary erosion of yeast sex chromosomes by mating-type switching accidents.</title>
        <authorList>
            <person name="Gordon J.L."/>
            <person name="Armisen D."/>
            <person name="Proux-Wera E."/>
            <person name="Oheigeartaigh S.S."/>
            <person name="Byrne K.P."/>
            <person name="Wolfe K.H."/>
        </authorList>
    </citation>
    <scope>NUCLEOTIDE SEQUENCE [LARGE SCALE GENOMIC DNA]</scope>
    <source>
        <strain evidence="13">ATCC 22294 / BCRC 22015 / CBS 2517 / CECT 1963 / NBRC 1671 / NRRL Y-8276</strain>
    </source>
</reference>
<evidence type="ECO:0000256" key="7">
    <source>
        <dbReference type="ARBA" id="ARBA00023186"/>
    </source>
</evidence>
<feature type="signal peptide" evidence="10">
    <location>
        <begin position="1"/>
        <end position="23"/>
    </location>
</feature>
<dbReference type="PROSITE" id="PS50076">
    <property type="entry name" value="DNAJ_2"/>
    <property type="match status" value="1"/>
</dbReference>
<dbReference type="PANTHER" id="PTHR44653:SF2">
    <property type="entry name" value="DNAJ HOMOLOG SUBFAMILY C MEMBER 1"/>
    <property type="match status" value="1"/>
</dbReference>
<dbReference type="GO" id="GO:0005789">
    <property type="term" value="C:endoplasmic reticulum membrane"/>
    <property type="evidence" value="ECO:0007669"/>
    <property type="project" value="UniProtKB-SubCell"/>
</dbReference>
<dbReference type="FunFam" id="1.10.287.110:FF:000116">
    <property type="entry name" value="Erj5p"/>
    <property type="match status" value="1"/>
</dbReference>
<feature type="domain" description="J" evidence="11">
    <location>
        <begin position="47"/>
        <end position="109"/>
    </location>
</feature>
<feature type="chain" id="PRO_5003559101" description="J domain-containing protein" evidence="10">
    <location>
        <begin position="24"/>
        <end position="264"/>
    </location>
</feature>
<comment type="similarity">
    <text evidence="8">Belongs to the DnaJ family.</text>
</comment>
<dbReference type="PROSITE" id="PS00636">
    <property type="entry name" value="DNAJ_1"/>
    <property type="match status" value="1"/>
</dbReference>
<dbReference type="InParanoid" id="H2B0E4"/>
<dbReference type="KEGG" id="kaf:KAFR_0J00260"/>
<keyword evidence="6 9" id="KW-0472">Membrane</keyword>
<evidence type="ECO:0000256" key="6">
    <source>
        <dbReference type="ARBA" id="ARBA00023136"/>
    </source>
</evidence>
<keyword evidence="7" id="KW-0143">Chaperone</keyword>
<evidence type="ECO:0000256" key="3">
    <source>
        <dbReference type="ARBA" id="ARBA00022729"/>
    </source>
</evidence>
<keyword evidence="13" id="KW-1185">Reference proteome</keyword>